<evidence type="ECO:0008006" key="4">
    <source>
        <dbReference type="Google" id="ProtNLM"/>
    </source>
</evidence>
<name>A0A1K2HRD2_9NEIS</name>
<dbReference type="OrthoDB" id="5616300at2"/>
<evidence type="ECO:0000313" key="2">
    <source>
        <dbReference type="EMBL" id="SFZ79121.1"/>
    </source>
</evidence>
<organism evidence="2 3">
    <name type="scientific">Chitinimonas taiwanensis DSM 18899</name>
    <dbReference type="NCBI Taxonomy" id="1121279"/>
    <lineage>
        <taxon>Bacteria</taxon>
        <taxon>Pseudomonadati</taxon>
        <taxon>Pseudomonadota</taxon>
        <taxon>Betaproteobacteria</taxon>
        <taxon>Neisseriales</taxon>
        <taxon>Chitinibacteraceae</taxon>
        <taxon>Chitinimonas</taxon>
    </lineage>
</organism>
<protein>
    <recommendedName>
        <fullName evidence="4">Integral membrane protein (DUF2282)</fullName>
    </recommendedName>
</protein>
<reference evidence="2 3" key="1">
    <citation type="submission" date="2016-11" db="EMBL/GenBank/DDBJ databases">
        <authorList>
            <person name="Jaros S."/>
            <person name="Januszkiewicz K."/>
            <person name="Wedrychowicz H."/>
        </authorList>
    </citation>
    <scope>NUCLEOTIDE SEQUENCE [LARGE SCALE GENOMIC DNA]</scope>
    <source>
        <strain evidence="2 3">DSM 18899</strain>
    </source>
</reference>
<feature type="signal peptide" evidence="1">
    <location>
        <begin position="1"/>
        <end position="27"/>
    </location>
</feature>
<gene>
    <name evidence="2" type="ORF">SAMN02745887_03379</name>
</gene>
<proteinExistence type="predicted"/>
<evidence type="ECO:0000313" key="3">
    <source>
        <dbReference type="Proteomes" id="UP000186513"/>
    </source>
</evidence>
<dbReference type="STRING" id="1121279.SAMN02745887_03379"/>
<dbReference type="RefSeq" id="WP_072429865.1">
    <property type="nucleotide sequence ID" value="NZ_FPKR01000015.1"/>
</dbReference>
<keyword evidence="1" id="KW-0732">Signal</keyword>
<dbReference type="Proteomes" id="UP000186513">
    <property type="component" value="Unassembled WGS sequence"/>
</dbReference>
<dbReference type="AlphaFoldDB" id="A0A1K2HRD2"/>
<feature type="chain" id="PRO_5012860144" description="Integral membrane protein (DUF2282)" evidence="1">
    <location>
        <begin position="28"/>
        <end position="95"/>
    </location>
</feature>
<keyword evidence="3" id="KW-1185">Reference proteome</keyword>
<evidence type="ECO:0000256" key="1">
    <source>
        <dbReference type="SAM" id="SignalP"/>
    </source>
</evidence>
<sequence length="95" mass="9512">MNKPSHKTVSSFAFAAGALALASAAFAADAPKGSSGKAVAANDKVHCYNVHDCKGNSDCKTTEHACKGQNACKGHGFKAASAKDCLAKGGTIGDL</sequence>
<accession>A0A1K2HRD2</accession>
<dbReference type="EMBL" id="FPKR01000015">
    <property type="protein sequence ID" value="SFZ79121.1"/>
    <property type="molecule type" value="Genomic_DNA"/>
</dbReference>